<feature type="compositionally biased region" description="Basic and acidic residues" evidence="8">
    <location>
        <begin position="279"/>
        <end position="298"/>
    </location>
</feature>
<dbReference type="EMBL" id="CP023700">
    <property type="protein sequence ID" value="QEU89552.1"/>
    <property type="molecule type" value="Genomic_DNA"/>
</dbReference>
<evidence type="ECO:0000256" key="6">
    <source>
        <dbReference type="ARBA" id="ARBA00023049"/>
    </source>
</evidence>
<feature type="compositionally biased region" description="Basic residues" evidence="8">
    <location>
        <begin position="48"/>
        <end position="67"/>
    </location>
</feature>
<dbReference type="SUPFAM" id="SSF53187">
    <property type="entry name" value="Zn-dependent exopeptidases"/>
    <property type="match status" value="1"/>
</dbReference>
<feature type="compositionally biased region" description="Basic residues" evidence="8">
    <location>
        <begin position="532"/>
        <end position="555"/>
    </location>
</feature>
<evidence type="ECO:0000256" key="5">
    <source>
        <dbReference type="ARBA" id="ARBA00022833"/>
    </source>
</evidence>
<feature type="domain" description="Peptidase M14" evidence="9">
    <location>
        <begin position="700"/>
        <end position="959"/>
    </location>
</feature>
<evidence type="ECO:0000256" key="8">
    <source>
        <dbReference type="SAM" id="MobiDB-lite"/>
    </source>
</evidence>
<comment type="similarity">
    <text evidence="2 7">Belongs to the peptidase M14 family.</text>
</comment>
<evidence type="ECO:0000256" key="7">
    <source>
        <dbReference type="PROSITE-ProRule" id="PRU01379"/>
    </source>
</evidence>
<feature type="active site" description="Proton donor/acceptor" evidence="7">
    <location>
        <position position="937"/>
    </location>
</feature>
<feature type="region of interest" description="Disordered" evidence="8">
    <location>
        <begin position="261"/>
        <end position="657"/>
    </location>
</feature>
<dbReference type="CDD" id="cd06242">
    <property type="entry name" value="M14-like"/>
    <property type="match status" value="1"/>
</dbReference>
<evidence type="ECO:0000259" key="9">
    <source>
        <dbReference type="PROSITE" id="PS52035"/>
    </source>
</evidence>
<keyword evidence="4" id="KW-0378">Hydrolase</keyword>
<dbReference type="PANTHER" id="PTHR11705:SF143">
    <property type="entry name" value="SLL0236 PROTEIN"/>
    <property type="match status" value="1"/>
</dbReference>
<feature type="compositionally biased region" description="Basic residues" evidence="8">
    <location>
        <begin position="362"/>
        <end position="381"/>
    </location>
</feature>
<proteinExistence type="inferred from homology"/>
<evidence type="ECO:0000256" key="1">
    <source>
        <dbReference type="ARBA" id="ARBA00001947"/>
    </source>
</evidence>
<feature type="compositionally biased region" description="Basic residues" evidence="8">
    <location>
        <begin position="153"/>
        <end position="171"/>
    </location>
</feature>
<dbReference type="Gene3D" id="3.40.630.10">
    <property type="entry name" value="Zn peptidases"/>
    <property type="match status" value="1"/>
</dbReference>
<evidence type="ECO:0000256" key="3">
    <source>
        <dbReference type="ARBA" id="ARBA00022670"/>
    </source>
</evidence>
<sequence length="1082" mass="122238">MYRPAHAETHALHDLETARDGGHRRPDGRAAHPGRGRGRAAREPARPLLRRRRPRGRLGGHRTRRGPRREDRPGRRRHRPPPRTRAAGPEGPRHHGRQPVLLLLRARQREPAEDLRRRRRHRGHAAVLRQLLRAARLRRRRRRPGRDQPVRRLCGRGRPLRHPVRQGRRRLAERTGQGLHHPHRHRARPGRLDQRPHRHDRQELGRHHRQRSRRDRRRGPGDHRPDRRHLLLVRLLLHPGRPALRLGPRLAVALRREPRRPVPVRRRPARARRRSPAHRRPDAAVDRTRLRARREEGAGQRLPRARHAGPQRADAARRPLVGRAREERGRTQDLALPDRSRRPLRLPPRRVGRHPAPLVRPRTPRLRQRHRPGTGGRHRAPPRPVGDLRGLAAARHAHRGPAPRPGHRAGRRHPGPAQGQGHRDLHRRPAAGRDRLGRAGPHADPGQGRVRHRTAHPGPAAVRFLPGHRHRHPQHPDGPSVRRSRGPRPRHRPRLRRRRRRHHHPHRAHLLGREHRGRQLLLQGDPREDRRRRPHRRQPRLGRPRPPRRHRRGRPAHPGQAVHDHPRPRGHRPRRARGAPPGADRRGHRPGPDRPPGGHPDAHPRPGPHHRPRPVRRRNGRVRPRHRGLARRGPGHGPERRGPAGHPRPPHPRAGPVKRAPVLAAATLAATFAASLVTAPARAGEEAPPRTGFETSDGARWTTLSEEQRFLVAVDRASSRMSVTRIGTTGQDRPLRLVRIGTRPTSHTVLLVCSQHGDEPAGREACLTTVRDLALAEDRPTRRFLERTTVLVVPTANPDGRAADTRGNGDGVDVNRDHLALRTAEGRALAAVVRDRRPDVIYDLHEYGATPPYYDKDLFDLWPRNPNTHPAVHEAARTLSRAYVRPAAEAAGHSTGTYGIWTDPVTGEPIRQTAGDGQERILRNMAGIKHGVGLLVESRVDPLTDAERADAALNHRRRVDSQLAALGGLLRFAGERRGQIEAATDAARAAGRADTGPVHLGGADNDPPEPSETITDPPCGYRLTPGRYADVRDELALHGVRVRRDGDGVLVPLRQPLRALVPLLLDERAAYHLTAGEPDRSC</sequence>
<evidence type="ECO:0000313" key="11">
    <source>
        <dbReference type="Proteomes" id="UP000327143"/>
    </source>
</evidence>
<dbReference type="SMART" id="SM00631">
    <property type="entry name" value="Zn_pept"/>
    <property type="match status" value="1"/>
</dbReference>
<name>A0ABX6ARF4_STRVD</name>
<evidence type="ECO:0000256" key="2">
    <source>
        <dbReference type="ARBA" id="ARBA00005988"/>
    </source>
</evidence>
<feature type="region of interest" description="Disordered" evidence="8">
    <location>
        <begin position="1"/>
        <end position="122"/>
    </location>
</feature>
<keyword evidence="6" id="KW-0482">Metalloprotease</keyword>
<feature type="compositionally biased region" description="Basic residues" evidence="8">
    <location>
        <begin position="135"/>
        <end position="144"/>
    </location>
</feature>
<dbReference type="InterPro" id="IPR000834">
    <property type="entry name" value="Peptidase_M14"/>
</dbReference>
<feature type="compositionally biased region" description="Basic residues" evidence="8">
    <location>
        <begin position="482"/>
        <end position="518"/>
    </location>
</feature>
<feature type="compositionally biased region" description="Basic residues" evidence="8">
    <location>
        <begin position="180"/>
        <end position="189"/>
    </location>
</feature>
<keyword evidence="3" id="KW-0645">Protease</keyword>
<feature type="compositionally biased region" description="Basic residues" evidence="8">
    <location>
        <begin position="206"/>
        <end position="217"/>
    </location>
</feature>
<evidence type="ECO:0000256" key="4">
    <source>
        <dbReference type="ARBA" id="ARBA00022801"/>
    </source>
</evidence>
<dbReference type="PANTHER" id="PTHR11705">
    <property type="entry name" value="PROTEASE FAMILY M14 CARBOXYPEPTIDASE A,B"/>
    <property type="match status" value="1"/>
</dbReference>
<keyword evidence="11" id="KW-1185">Reference proteome</keyword>
<dbReference type="Proteomes" id="UP000327143">
    <property type="component" value="Chromosome"/>
</dbReference>
<protein>
    <submittedName>
        <fullName evidence="10">DUF2817 domain-containing protein</fullName>
    </submittedName>
</protein>
<gene>
    <name evidence="10" type="ORF">CP969_32190</name>
</gene>
<keyword evidence="5" id="KW-0862">Zinc</keyword>
<comment type="cofactor">
    <cofactor evidence="1">
        <name>Zn(2+)</name>
        <dbReference type="ChEBI" id="CHEBI:29105"/>
    </cofactor>
</comment>
<dbReference type="PROSITE" id="PS52035">
    <property type="entry name" value="PEPTIDASE_M14"/>
    <property type="match status" value="1"/>
</dbReference>
<feature type="region of interest" description="Disordered" evidence="8">
    <location>
        <begin position="135"/>
        <end position="226"/>
    </location>
</feature>
<feature type="compositionally biased region" description="Basic residues" evidence="8">
    <location>
        <begin position="395"/>
        <end position="414"/>
    </location>
</feature>
<dbReference type="Pfam" id="PF00246">
    <property type="entry name" value="Peptidase_M14"/>
    <property type="match status" value="1"/>
</dbReference>
<feature type="compositionally biased region" description="Basic residues" evidence="8">
    <location>
        <begin position="568"/>
        <end position="577"/>
    </location>
</feature>
<feature type="compositionally biased region" description="Basic residues" evidence="8">
    <location>
        <begin position="262"/>
        <end position="278"/>
    </location>
</feature>
<organism evidence="10 11">
    <name type="scientific">Streptomyces viridosporus T7A</name>
    <dbReference type="NCBI Taxonomy" id="665577"/>
    <lineage>
        <taxon>Bacteria</taxon>
        <taxon>Bacillati</taxon>
        <taxon>Actinomycetota</taxon>
        <taxon>Actinomycetes</taxon>
        <taxon>Kitasatosporales</taxon>
        <taxon>Streptomycetaceae</taxon>
        <taxon>Streptomyces</taxon>
    </lineage>
</organism>
<feature type="compositionally biased region" description="Basic residues" evidence="8">
    <location>
        <begin position="606"/>
        <end position="634"/>
    </location>
</feature>
<feature type="compositionally biased region" description="Basic and acidic residues" evidence="8">
    <location>
        <begin position="107"/>
        <end position="116"/>
    </location>
</feature>
<feature type="compositionally biased region" description="Basic residues" evidence="8">
    <location>
        <begin position="342"/>
        <end position="353"/>
    </location>
</feature>
<reference evidence="10 11" key="1">
    <citation type="submission" date="2017-09" db="EMBL/GenBank/DDBJ databases">
        <authorList>
            <person name="Lee N."/>
            <person name="Cho B.-K."/>
        </authorList>
    </citation>
    <scope>NUCLEOTIDE SEQUENCE [LARGE SCALE GENOMIC DNA]</scope>
    <source>
        <strain evidence="10 11">ATCC 39115</strain>
    </source>
</reference>
<feature type="region of interest" description="Disordered" evidence="8">
    <location>
        <begin position="989"/>
        <end position="1018"/>
    </location>
</feature>
<feature type="compositionally biased region" description="Basic and acidic residues" evidence="8">
    <location>
        <begin position="1"/>
        <end position="30"/>
    </location>
</feature>
<evidence type="ECO:0000313" key="10">
    <source>
        <dbReference type="EMBL" id="QEU89552.1"/>
    </source>
</evidence>
<accession>A0ABX6ARF4</accession>
<feature type="compositionally biased region" description="Basic and acidic residues" evidence="8">
    <location>
        <begin position="323"/>
        <end position="341"/>
    </location>
</feature>
<feature type="compositionally biased region" description="Basic and acidic residues" evidence="8">
    <location>
        <begin position="190"/>
        <end position="205"/>
    </location>
</feature>